<keyword evidence="2" id="KW-0732">Signal</keyword>
<feature type="region of interest" description="Disordered" evidence="1">
    <location>
        <begin position="160"/>
        <end position="179"/>
    </location>
</feature>
<evidence type="ECO:0000256" key="1">
    <source>
        <dbReference type="SAM" id="MobiDB-lite"/>
    </source>
</evidence>
<name>A0A087T0N7_STEMI</name>
<proteinExistence type="predicted"/>
<dbReference type="OMA" id="QYAAYIP"/>
<reference evidence="3 4" key="1">
    <citation type="submission" date="2013-11" db="EMBL/GenBank/DDBJ databases">
        <title>Genome sequencing of Stegodyphus mimosarum.</title>
        <authorList>
            <person name="Bechsgaard J."/>
        </authorList>
    </citation>
    <scope>NUCLEOTIDE SEQUENCE [LARGE SCALE GENOMIC DNA]</scope>
</reference>
<evidence type="ECO:0000313" key="4">
    <source>
        <dbReference type="Proteomes" id="UP000054359"/>
    </source>
</evidence>
<feature type="region of interest" description="Disordered" evidence="1">
    <location>
        <begin position="114"/>
        <end position="154"/>
    </location>
</feature>
<sequence>MVLKVLLLVAWTTAVIAAPAAEAEDLAVAEGRHVPTYDAPVAYGPAPAPKHGSGIVSSYNRRGSYAQASEYAKPSIYGSSYGAQSSIGAPSYAPRASHYDAPLQRYGGDIPAYAPRQEYGGYGPQRNEYSAHSQRLSQDPHYDPAKDPVSQYAEYVPVREYAPKSQSDGSELSIYGYKK</sequence>
<feature type="chain" id="PRO_5001829199" evidence="2">
    <location>
        <begin position="18"/>
        <end position="179"/>
    </location>
</feature>
<dbReference type="AlphaFoldDB" id="A0A087T0N7"/>
<feature type="signal peptide" evidence="2">
    <location>
        <begin position="1"/>
        <end position="17"/>
    </location>
</feature>
<accession>A0A087T0N7</accession>
<keyword evidence="4" id="KW-1185">Reference proteome</keyword>
<organism evidence="3 4">
    <name type="scientific">Stegodyphus mimosarum</name>
    <name type="common">African social velvet spider</name>
    <dbReference type="NCBI Taxonomy" id="407821"/>
    <lineage>
        <taxon>Eukaryota</taxon>
        <taxon>Metazoa</taxon>
        <taxon>Ecdysozoa</taxon>
        <taxon>Arthropoda</taxon>
        <taxon>Chelicerata</taxon>
        <taxon>Arachnida</taxon>
        <taxon>Araneae</taxon>
        <taxon>Araneomorphae</taxon>
        <taxon>Entelegynae</taxon>
        <taxon>Eresoidea</taxon>
        <taxon>Eresidae</taxon>
        <taxon>Stegodyphus</taxon>
    </lineage>
</organism>
<evidence type="ECO:0000256" key="2">
    <source>
        <dbReference type="SAM" id="SignalP"/>
    </source>
</evidence>
<dbReference type="EMBL" id="KK112841">
    <property type="protein sequence ID" value="KFM58676.1"/>
    <property type="molecule type" value="Genomic_DNA"/>
</dbReference>
<feature type="compositionally biased region" description="Polar residues" evidence="1">
    <location>
        <begin position="127"/>
        <end position="137"/>
    </location>
</feature>
<evidence type="ECO:0000313" key="3">
    <source>
        <dbReference type="EMBL" id="KFM58676.1"/>
    </source>
</evidence>
<feature type="non-terminal residue" evidence="3">
    <location>
        <position position="179"/>
    </location>
</feature>
<protein>
    <submittedName>
        <fullName evidence="3">Uncharacterized protein</fullName>
    </submittedName>
</protein>
<dbReference type="Proteomes" id="UP000054359">
    <property type="component" value="Unassembled WGS sequence"/>
</dbReference>
<gene>
    <name evidence="3" type="ORF">X975_07311</name>
</gene>
<dbReference type="OrthoDB" id="6434112at2759"/>